<evidence type="ECO:0000256" key="2">
    <source>
        <dbReference type="SAM" id="MobiDB-lite"/>
    </source>
</evidence>
<protein>
    <submittedName>
        <fullName evidence="3">Uncharacterized protein</fullName>
    </submittedName>
</protein>
<reference evidence="3" key="1">
    <citation type="submission" date="2021-01" db="EMBL/GenBank/DDBJ databases">
        <authorList>
            <person name="Corre E."/>
            <person name="Pelletier E."/>
            <person name="Niang G."/>
            <person name="Scheremetjew M."/>
            <person name="Finn R."/>
            <person name="Kale V."/>
            <person name="Holt S."/>
            <person name="Cochrane G."/>
            <person name="Meng A."/>
            <person name="Brown T."/>
            <person name="Cohen L."/>
        </authorList>
    </citation>
    <scope>NUCLEOTIDE SEQUENCE</scope>
    <source>
        <strain evidence="3">Ras09</strain>
    </source>
</reference>
<dbReference type="GO" id="GO:0003729">
    <property type="term" value="F:mRNA binding"/>
    <property type="evidence" value="ECO:0007669"/>
    <property type="project" value="TreeGrafter"/>
</dbReference>
<keyword evidence="1" id="KW-0175">Coiled coil</keyword>
<evidence type="ECO:0000313" key="3">
    <source>
        <dbReference type="EMBL" id="CAE0229415.1"/>
    </source>
</evidence>
<gene>
    <name evidence="3" type="ORF">SRAS04492_LOCUS1199</name>
</gene>
<organism evidence="3">
    <name type="scientific">Strombidium rassoulzadegani</name>
    <dbReference type="NCBI Taxonomy" id="1082188"/>
    <lineage>
        <taxon>Eukaryota</taxon>
        <taxon>Sar</taxon>
        <taxon>Alveolata</taxon>
        <taxon>Ciliophora</taxon>
        <taxon>Intramacronucleata</taxon>
        <taxon>Spirotrichea</taxon>
        <taxon>Oligotrichia</taxon>
        <taxon>Strombidiidae</taxon>
        <taxon>Strombidium</taxon>
    </lineage>
</organism>
<dbReference type="InterPro" id="IPR039604">
    <property type="entry name" value="Bfr1"/>
</dbReference>
<dbReference type="GO" id="GO:0008298">
    <property type="term" value="P:intracellular mRNA localization"/>
    <property type="evidence" value="ECO:0007669"/>
    <property type="project" value="TreeGrafter"/>
</dbReference>
<dbReference type="AlphaFoldDB" id="A0A7S3CIP3"/>
<proteinExistence type="predicted"/>
<feature type="compositionally biased region" description="Acidic residues" evidence="2">
    <location>
        <begin position="278"/>
        <end position="288"/>
    </location>
</feature>
<sequence length="327" mass="36900">MTREDYFRALWDFEVQCEEIRHIKRMINEQKRLKGALDDKEERISKKRAEIQSRPNPYTKEIETCDSLIAYCNKLKVQKGMIEPSQEEVAKSVQKNIISGYSKQDIDQKLKDGKILAAHSKKDDGGIQVGAGKGKKGKKQKGGNSQKAENDSSFNIDFAVINKFGLVMVSPPISPEDLDPKMKELELRKVKLAKDGEAELAEEKRNLMKHVENEVEEELKKEAREAEMELTGYDETLEEEKVQASRDEEELGGGARGGRGSVRGRGGNRRAKIRGEFEGSDDENEFEDAYSKPKRGGGQQVNQVTRGGRGGNIKNLMKYDDDEFPTL</sequence>
<dbReference type="PANTHER" id="PTHR31027">
    <property type="entry name" value="NUCLEAR SEGREGATION PROTEIN BFR1"/>
    <property type="match status" value="1"/>
</dbReference>
<feature type="coiled-coil region" evidence="1">
    <location>
        <begin position="23"/>
        <end position="50"/>
    </location>
</feature>
<feature type="region of interest" description="Disordered" evidence="2">
    <location>
        <begin position="230"/>
        <end position="327"/>
    </location>
</feature>
<feature type="compositionally biased region" description="Gly residues" evidence="2">
    <location>
        <begin position="252"/>
        <end position="265"/>
    </location>
</feature>
<evidence type="ECO:0000256" key="1">
    <source>
        <dbReference type="SAM" id="Coils"/>
    </source>
</evidence>
<feature type="region of interest" description="Disordered" evidence="2">
    <location>
        <begin position="121"/>
        <end position="150"/>
    </location>
</feature>
<dbReference type="GO" id="GO:0005783">
    <property type="term" value="C:endoplasmic reticulum"/>
    <property type="evidence" value="ECO:0007669"/>
    <property type="project" value="TreeGrafter"/>
</dbReference>
<name>A0A7S3CIP3_9SPIT</name>
<dbReference type="PANTHER" id="PTHR31027:SF2">
    <property type="entry name" value="LEBERCILIN DOMAIN-CONTAINING PROTEIN"/>
    <property type="match status" value="1"/>
</dbReference>
<dbReference type="GO" id="GO:0042175">
    <property type="term" value="C:nuclear outer membrane-endoplasmic reticulum membrane network"/>
    <property type="evidence" value="ECO:0007669"/>
    <property type="project" value="TreeGrafter"/>
</dbReference>
<dbReference type="EMBL" id="HBIA01002251">
    <property type="protein sequence ID" value="CAE0229415.1"/>
    <property type="molecule type" value="Transcribed_RNA"/>
</dbReference>
<dbReference type="GO" id="GO:1990904">
    <property type="term" value="C:ribonucleoprotein complex"/>
    <property type="evidence" value="ECO:0007669"/>
    <property type="project" value="TreeGrafter"/>
</dbReference>
<accession>A0A7S3CIP3</accession>